<evidence type="ECO:0000313" key="3">
    <source>
        <dbReference type="Proteomes" id="UP000027208"/>
    </source>
</evidence>
<keyword evidence="1" id="KW-1133">Transmembrane helix</keyword>
<sequence length="70" mass="7707">MVVDDCSVTTVIDGINYCIVVLHQQSWMDELNNLPPEKVAALISATALIWYVASAIRTNLKLLGSNDMEV</sequence>
<keyword evidence="1" id="KW-0472">Membrane</keyword>
<accession>A0A836MGJ4</accession>
<evidence type="ECO:0000256" key="1">
    <source>
        <dbReference type="SAM" id="Phobius"/>
    </source>
</evidence>
<evidence type="ECO:0000313" key="2">
    <source>
        <dbReference type="EMBL" id="KDM51471.1"/>
    </source>
</evidence>
<comment type="caution">
    <text evidence="2">The sequence shown here is derived from an EMBL/GenBank/DDBJ whole genome shotgun (WGS) entry which is preliminary data.</text>
</comment>
<feature type="transmembrane region" description="Helical" evidence="1">
    <location>
        <begin position="39"/>
        <end position="56"/>
    </location>
</feature>
<protein>
    <submittedName>
        <fullName evidence="2">Uncharacterized protein</fullName>
    </submittedName>
</protein>
<dbReference type="AlphaFoldDB" id="A0A836MGJ4"/>
<dbReference type="Proteomes" id="UP000027208">
    <property type="component" value="Unassembled WGS sequence"/>
</dbReference>
<organism evidence="2 3">
    <name type="scientific">Acinetobacter nosocomialis</name>
    <dbReference type="NCBI Taxonomy" id="106654"/>
    <lineage>
        <taxon>Bacteria</taxon>
        <taxon>Pseudomonadati</taxon>
        <taxon>Pseudomonadota</taxon>
        <taxon>Gammaproteobacteria</taxon>
        <taxon>Moraxellales</taxon>
        <taxon>Moraxellaceae</taxon>
        <taxon>Acinetobacter</taxon>
        <taxon>Acinetobacter calcoaceticus/baumannii complex</taxon>
    </lineage>
</organism>
<proteinExistence type="predicted"/>
<keyword evidence="1" id="KW-0812">Transmembrane</keyword>
<name>A0A836MGJ4_ACINO</name>
<dbReference type="RefSeq" id="WP_031953750.1">
    <property type="nucleotide sequence ID" value="NZ_BHGJ01000014.1"/>
</dbReference>
<dbReference type="EMBL" id="JMUI01000023">
    <property type="protein sequence ID" value="KDM51471.1"/>
    <property type="molecule type" value="Genomic_DNA"/>
</dbReference>
<reference evidence="2 3" key="1">
    <citation type="submission" date="2014-04" db="EMBL/GenBank/DDBJ databases">
        <title>The Genome Sequence of Acinetobacter baumanii BIDMC 57.</title>
        <authorList>
            <consortium name="The Broad Institute Genomics Platform"/>
            <consortium name="The Broad Institute Genome Sequencing Center for Infectious Disease"/>
            <person name="Murphy C."/>
            <person name="Cosimi L."/>
            <person name="Cerqueira G."/>
            <person name="Feldgarden M."/>
            <person name="Earl A."/>
            <person name="Spencer M.D."/>
            <person name="Fodor A."/>
            <person name="Sautter R.L."/>
            <person name="Hung D."/>
            <person name="Onderdonk A.B."/>
            <person name="Ernst C."/>
            <person name="Delaney M."/>
            <person name="DuBois A."/>
            <person name="Young S.K."/>
            <person name="Zeng Q."/>
            <person name="Gargeya S."/>
            <person name="Abouelleil A."/>
            <person name="Alvarado L."/>
            <person name="Chapman S.B."/>
            <person name="Gainer-Dewar J."/>
            <person name="Goldberg J."/>
            <person name="Griggs A."/>
            <person name="Gujja S."/>
            <person name="Hansen M."/>
            <person name="Howarth C."/>
            <person name="Imamovic A."/>
            <person name="Larimer J."/>
            <person name="Pearson M."/>
            <person name="Poon T.W."/>
            <person name="Priest M."/>
            <person name="Roberts A."/>
            <person name="Saif S."/>
            <person name="Shea T."/>
            <person name="Sykes S."/>
            <person name="Wortman J."/>
            <person name="Nusbaum C."/>
            <person name="Birren B."/>
        </authorList>
    </citation>
    <scope>NUCLEOTIDE SEQUENCE [LARGE SCALE GENOMIC DNA]</scope>
    <source>
        <strain evidence="2 3">BIDMC 57</strain>
    </source>
</reference>
<gene>
    <name evidence="2" type="ORF">AE32_03963</name>
</gene>